<accession>A0A7T7HH18</accession>
<dbReference type="EMBL" id="CP066786">
    <property type="protein sequence ID" value="QQM29049.1"/>
    <property type="molecule type" value="Genomic_DNA"/>
</dbReference>
<gene>
    <name evidence="1" type="ORF">JET14_11930</name>
</gene>
<dbReference type="Proteomes" id="UP000596083">
    <property type="component" value="Chromosome"/>
</dbReference>
<proteinExistence type="predicted"/>
<organism evidence="1 2">
    <name type="scientific">Martelella lutilitoris</name>
    <dbReference type="NCBI Taxonomy" id="2583532"/>
    <lineage>
        <taxon>Bacteria</taxon>
        <taxon>Pseudomonadati</taxon>
        <taxon>Pseudomonadota</taxon>
        <taxon>Alphaproteobacteria</taxon>
        <taxon>Hyphomicrobiales</taxon>
        <taxon>Aurantimonadaceae</taxon>
        <taxon>Martelella</taxon>
    </lineage>
</organism>
<dbReference type="Pfam" id="PF18906">
    <property type="entry name" value="Phage_tube_2"/>
    <property type="match status" value="1"/>
</dbReference>
<name>A0A7T7HH18_9HYPH</name>
<reference evidence="1 2" key="1">
    <citation type="submission" date="2020-12" db="EMBL/GenBank/DDBJ databases">
        <authorList>
            <person name="Zheng R.K."/>
            <person name="Sun C.M."/>
        </authorList>
    </citation>
    <scope>NUCLEOTIDE SEQUENCE [LARGE SCALE GENOMIC DNA]</scope>
    <source>
        <strain evidence="1 2">ZRK001</strain>
    </source>
</reference>
<evidence type="ECO:0000313" key="1">
    <source>
        <dbReference type="EMBL" id="QQM29049.1"/>
    </source>
</evidence>
<sequence length="312" mass="33200">MPASDVRRWPKKAILVKIEDTYGTDAAPAVADGIVAANVEFTPMEGQELQRDLIMPYLGNQGVILTGLYARLVFDVEIAGSGDAGTAPKYDALLRACGFAQTITADTSVEYEIVEDAVESASIYFMLDGVQHAMLGVQANVAPTFDITAVPRFRFTCVGLLGTISDLANMPAVTKAGWLKPVPVTKANSVMTLHGWTATGDSLSLDLGNQLTPRFPFGDEYILISDRSASGTAVVEARSLATINWFEIAKAGTLGALSFVHGTTEGNIVEITAPAVEIGRPTYGQTSNVTTYSLPLAFTPDAGLDDFKITVR</sequence>
<dbReference type="KEGG" id="mlut:JET14_11930"/>
<dbReference type="InterPro" id="IPR044000">
    <property type="entry name" value="Phage_tube_2"/>
</dbReference>
<protein>
    <submittedName>
        <fullName evidence="1">Uncharacterized protein</fullName>
    </submittedName>
</protein>
<evidence type="ECO:0000313" key="2">
    <source>
        <dbReference type="Proteomes" id="UP000596083"/>
    </source>
</evidence>
<dbReference type="AlphaFoldDB" id="A0A7T7HH18"/>
<dbReference type="RefSeq" id="WP_200333763.1">
    <property type="nucleotide sequence ID" value="NZ_CP066786.1"/>
</dbReference>